<evidence type="ECO:0000313" key="9">
    <source>
        <dbReference type="EMBL" id="PZP48969.1"/>
    </source>
</evidence>
<keyword evidence="6 7" id="KW-0472">Membrane</keyword>
<dbReference type="Pfam" id="PF03458">
    <property type="entry name" value="Gly_transporter"/>
    <property type="match status" value="2"/>
</dbReference>
<sequence length="199" mass="21631">MTTLDVIIYVGIFVFACTGALKARVVHMDFFGGMVMALIMAFGGGSVRDILMGNRVRWLNDNISFLLVLAASLSVFVFKRRTIKYRKTIFFMDAIGLGLYTVVGIEAAMANQINPVYSVLLGVVTATFGGLVADVISNAVPSLLKKGELYATASTIGGMIYVSTPHLGIDRTTNMLLCIAVVVIVRIISKWKKLMLPEI</sequence>
<feature type="transmembrane region" description="Helical" evidence="7">
    <location>
        <begin position="6"/>
        <end position="23"/>
    </location>
</feature>
<organism evidence="9 10">
    <name type="scientific">Pseudopedobacter saltans</name>
    <dbReference type="NCBI Taxonomy" id="151895"/>
    <lineage>
        <taxon>Bacteria</taxon>
        <taxon>Pseudomonadati</taxon>
        <taxon>Bacteroidota</taxon>
        <taxon>Sphingobacteriia</taxon>
        <taxon>Sphingobacteriales</taxon>
        <taxon>Sphingobacteriaceae</taxon>
        <taxon>Pseudopedobacter</taxon>
    </lineage>
</organism>
<evidence type="ECO:0000256" key="4">
    <source>
        <dbReference type="ARBA" id="ARBA00022692"/>
    </source>
</evidence>
<evidence type="ECO:0000256" key="6">
    <source>
        <dbReference type="ARBA" id="ARBA00023136"/>
    </source>
</evidence>
<dbReference type="AlphaFoldDB" id="A0A2W5H505"/>
<feature type="transmembrane region" description="Helical" evidence="7">
    <location>
        <begin position="59"/>
        <end position="78"/>
    </location>
</feature>
<comment type="caution">
    <text evidence="9">The sequence shown here is derived from an EMBL/GenBank/DDBJ whole genome shotgun (WGS) entry which is preliminary data.</text>
</comment>
<feature type="transmembrane region" description="Helical" evidence="7">
    <location>
        <begin position="173"/>
        <end position="189"/>
    </location>
</feature>
<proteinExistence type="inferred from homology"/>
<comment type="subcellular location">
    <subcellularLocation>
        <location evidence="1">Cell membrane</location>
        <topology evidence="1">Multi-pass membrane protein</topology>
    </subcellularLocation>
</comment>
<feature type="transmembrane region" description="Helical" evidence="7">
    <location>
        <begin position="116"/>
        <end position="137"/>
    </location>
</feature>
<keyword evidence="4 7" id="KW-0812">Transmembrane</keyword>
<keyword evidence="3" id="KW-1003">Cell membrane</keyword>
<feature type="domain" description="Glycine transporter" evidence="8">
    <location>
        <begin position="7"/>
        <end position="79"/>
    </location>
</feature>
<name>A0A2W5H505_9SPHI</name>
<evidence type="ECO:0000256" key="5">
    <source>
        <dbReference type="ARBA" id="ARBA00022989"/>
    </source>
</evidence>
<dbReference type="PANTHER" id="PTHR30506">
    <property type="entry name" value="INNER MEMBRANE PROTEIN"/>
    <property type="match status" value="1"/>
</dbReference>
<evidence type="ECO:0000256" key="1">
    <source>
        <dbReference type="ARBA" id="ARBA00004651"/>
    </source>
</evidence>
<protein>
    <recommendedName>
        <fullName evidence="8">Glycine transporter domain-containing protein</fullName>
    </recommendedName>
</protein>
<dbReference type="EMBL" id="QFOI01000135">
    <property type="protein sequence ID" value="PZP48969.1"/>
    <property type="molecule type" value="Genomic_DNA"/>
</dbReference>
<feature type="domain" description="Glycine transporter" evidence="8">
    <location>
        <begin position="91"/>
        <end position="163"/>
    </location>
</feature>
<reference evidence="9 10" key="1">
    <citation type="submission" date="2017-11" db="EMBL/GenBank/DDBJ databases">
        <title>Infants hospitalized years apart are colonized by the same room-sourced microbial strains.</title>
        <authorList>
            <person name="Brooks B."/>
            <person name="Olm M.R."/>
            <person name="Firek B.A."/>
            <person name="Baker R."/>
            <person name="Thomas B.C."/>
            <person name="Morowitz M.J."/>
            <person name="Banfield J.F."/>
        </authorList>
    </citation>
    <scope>NUCLEOTIDE SEQUENCE [LARGE SCALE GENOMIC DNA]</scope>
    <source>
        <strain evidence="9">S2_009_000_R2_76</strain>
    </source>
</reference>
<feature type="transmembrane region" description="Helical" evidence="7">
    <location>
        <begin position="90"/>
        <end position="110"/>
    </location>
</feature>
<dbReference type="PANTHER" id="PTHR30506:SF3">
    <property type="entry name" value="UPF0126 INNER MEMBRANE PROTEIN YADS-RELATED"/>
    <property type="match status" value="1"/>
</dbReference>
<dbReference type="InterPro" id="IPR005115">
    <property type="entry name" value="Gly_transporter"/>
</dbReference>
<evidence type="ECO:0000256" key="7">
    <source>
        <dbReference type="SAM" id="Phobius"/>
    </source>
</evidence>
<dbReference type="Proteomes" id="UP000249645">
    <property type="component" value="Unassembled WGS sequence"/>
</dbReference>
<evidence type="ECO:0000313" key="10">
    <source>
        <dbReference type="Proteomes" id="UP000249645"/>
    </source>
</evidence>
<accession>A0A2W5H505</accession>
<dbReference type="GO" id="GO:0005886">
    <property type="term" value="C:plasma membrane"/>
    <property type="evidence" value="ECO:0007669"/>
    <property type="project" value="UniProtKB-SubCell"/>
</dbReference>
<evidence type="ECO:0000256" key="2">
    <source>
        <dbReference type="ARBA" id="ARBA00008193"/>
    </source>
</evidence>
<gene>
    <name evidence="9" type="ORF">DI598_08985</name>
</gene>
<comment type="similarity">
    <text evidence="2">Belongs to the UPF0126 family.</text>
</comment>
<keyword evidence="5 7" id="KW-1133">Transmembrane helix</keyword>
<evidence type="ECO:0000259" key="8">
    <source>
        <dbReference type="Pfam" id="PF03458"/>
    </source>
</evidence>
<evidence type="ECO:0000256" key="3">
    <source>
        <dbReference type="ARBA" id="ARBA00022475"/>
    </source>
</evidence>
<feature type="transmembrane region" description="Helical" evidence="7">
    <location>
        <begin position="30"/>
        <end position="47"/>
    </location>
</feature>